<dbReference type="RefSeq" id="WP_344563456.1">
    <property type="nucleotide sequence ID" value="NZ_BAAARJ010000004.1"/>
</dbReference>
<dbReference type="Pfam" id="PF20028">
    <property type="entry name" value="VMAP-C"/>
    <property type="match status" value="1"/>
</dbReference>
<keyword evidence="4" id="KW-1185">Reference proteome</keyword>
<accession>A0ABP6C518</accession>
<feature type="domain" description="vWA-MoxR associated protein C-terminal" evidence="2">
    <location>
        <begin position="585"/>
        <end position="887"/>
    </location>
</feature>
<sequence>MSTARLEALVSRATVWLGPRAVPEAAAGARRRAQETMWGSGFFVAPGWVLTCAHVVTGLPGDDGTGTFAVHGAHGSVPARVGYLLSDAASKAPEQDLALVQVLEDVAHPCVWLTDRCDRPFQVEAHGWRVAEPGAAPQRWSGRCAVSGGDGAHGALLGPEAEIPSGASGGPVLDLDRGAVAGIVKAQRRGKDGGLAVVTTALRGFTGAATTSGGGGLGYDPYRALILAHDRWHDPRVPASSTARREAPAPAAHRPGGGPAGGPGGRLGPRLGTRAGGAPGRFHEQPNSRAPGVSWAAAQETLHRSRTGEGGRDGGDGWSPRDHLTALALLAELPPPGHPSAVAFHVERVLGEESLWMDPAAQHDWRDGHGWLYESPEGEEMAFLHYLSSVAAECAAEAPQKSAVLLDWVDERAQRLPPARRAALRRAAWAAELESDAYAEPGACADPGASAEGDADAYAGPDTNPVPGACAGSGAYTGPGARAGSAASTHSAAHAETSPSMACDPATACDTSAMPNGGTAVPDARAQSRVPCGDRAAPGGPDEPPGAPCPAPREADTRDGGPVVAVELERAIYPRGEGPARDAARFYWRIWTWSEGPESVRAGARRETGQGATRQELPLQLAQPLREAFARVDTDRRRARLELAAPVEHFDIGAHLWRPDLVPRGLRPRPEDRLFGVHRQVVLRDAARVGEPYEEEPDAGRAGYGTPDGSRCPAGEARLAPGGSHLAPGAAWEKRWHAALEGALEALMLHPPQDTEPLVDASERLADASGPLASAHGPHAGTSEPLAGAPDRAVPVLCRTRNGGPDALRDILRAGYGLALWSGHENHPGGCEEEVCGSLLGKAAQLVRDARHAAALPERLRALRERISLGDESAYWAEHMALLYDDPRRPVPRLTDPLDSP</sequence>
<proteinExistence type="predicted"/>
<evidence type="ECO:0000313" key="4">
    <source>
        <dbReference type="Proteomes" id="UP001501447"/>
    </source>
</evidence>
<feature type="region of interest" description="Disordered" evidence="1">
    <location>
        <begin position="479"/>
        <end position="560"/>
    </location>
</feature>
<dbReference type="Gene3D" id="2.40.10.120">
    <property type="match status" value="1"/>
</dbReference>
<feature type="region of interest" description="Disordered" evidence="1">
    <location>
        <begin position="769"/>
        <end position="789"/>
    </location>
</feature>
<dbReference type="Proteomes" id="UP001501447">
    <property type="component" value="Unassembled WGS sequence"/>
</dbReference>
<reference evidence="4" key="1">
    <citation type="journal article" date="2019" name="Int. J. Syst. Evol. Microbiol.">
        <title>The Global Catalogue of Microorganisms (GCM) 10K type strain sequencing project: providing services to taxonomists for standard genome sequencing and annotation.</title>
        <authorList>
            <consortium name="The Broad Institute Genomics Platform"/>
            <consortium name="The Broad Institute Genome Sequencing Center for Infectious Disease"/>
            <person name="Wu L."/>
            <person name="Ma J."/>
        </authorList>
    </citation>
    <scope>NUCLEOTIDE SEQUENCE [LARGE SCALE GENOMIC DNA]</scope>
    <source>
        <strain evidence="4">JCM 16373</strain>
    </source>
</reference>
<dbReference type="InterPro" id="IPR009003">
    <property type="entry name" value="Peptidase_S1_PA"/>
</dbReference>
<feature type="compositionally biased region" description="Low complexity" evidence="1">
    <location>
        <begin position="480"/>
        <end position="500"/>
    </location>
</feature>
<feature type="region of interest" description="Disordered" evidence="1">
    <location>
        <begin position="443"/>
        <end position="464"/>
    </location>
</feature>
<organism evidence="3 4">
    <name type="scientific">Streptomyces axinellae</name>
    <dbReference type="NCBI Taxonomy" id="552788"/>
    <lineage>
        <taxon>Bacteria</taxon>
        <taxon>Bacillati</taxon>
        <taxon>Actinomycetota</taxon>
        <taxon>Actinomycetes</taxon>
        <taxon>Kitasatosporales</taxon>
        <taxon>Streptomycetaceae</taxon>
        <taxon>Streptomyces</taxon>
    </lineage>
</organism>
<comment type="caution">
    <text evidence="3">The sequence shown here is derived from an EMBL/GenBank/DDBJ whole genome shotgun (WGS) entry which is preliminary data.</text>
</comment>
<feature type="region of interest" description="Disordered" evidence="1">
    <location>
        <begin position="688"/>
        <end position="720"/>
    </location>
</feature>
<protein>
    <recommendedName>
        <fullName evidence="2">vWA-MoxR associated protein C-terminal domain-containing protein</fullName>
    </recommendedName>
</protein>
<dbReference type="Pfam" id="PF13365">
    <property type="entry name" value="Trypsin_2"/>
    <property type="match status" value="1"/>
</dbReference>
<dbReference type="SUPFAM" id="SSF50494">
    <property type="entry name" value="Trypsin-like serine proteases"/>
    <property type="match status" value="1"/>
</dbReference>
<gene>
    <name evidence="3" type="ORF">GCM10009863_15170</name>
</gene>
<evidence type="ECO:0000256" key="1">
    <source>
        <dbReference type="SAM" id="MobiDB-lite"/>
    </source>
</evidence>
<evidence type="ECO:0000313" key="3">
    <source>
        <dbReference type="EMBL" id="GAA2602737.1"/>
    </source>
</evidence>
<feature type="region of interest" description="Disordered" evidence="1">
    <location>
        <begin position="236"/>
        <end position="294"/>
    </location>
</feature>
<name>A0ABP6C518_9ACTN</name>
<evidence type="ECO:0000259" key="2">
    <source>
        <dbReference type="Pfam" id="PF20028"/>
    </source>
</evidence>
<feature type="compositionally biased region" description="Gly residues" evidence="1">
    <location>
        <begin position="255"/>
        <end position="267"/>
    </location>
</feature>
<dbReference type="EMBL" id="BAAARJ010000004">
    <property type="protein sequence ID" value="GAA2602737.1"/>
    <property type="molecule type" value="Genomic_DNA"/>
</dbReference>
<feature type="compositionally biased region" description="Pro residues" evidence="1">
    <location>
        <begin position="541"/>
        <end position="551"/>
    </location>
</feature>
<dbReference type="InterPro" id="IPR045450">
    <property type="entry name" value="VMAP_C"/>
</dbReference>